<accession>A0A8H3YDW3</accession>
<proteinExistence type="predicted"/>
<feature type="region of interest" description="Disordered" evidence="5">
    <location>
        <begin position="838"/>
        <end position="871"/>
    </location>
</feature>
<dbReference type="OrthoDB" id="21380at2759"/>
<dbReference type="CDD" id="cd00027">
    <property type="entry name" value="BRCT"/>
    <property type="match status" value="1"/>
</dbReference>
<gene>
    <name evidence="8" type="ORF">NliqN6_1074</name>
</gene>
<dbReference type="Gene3D" id="6.10.250.3410">
    <property type="entry name" value="DBF zinc finger"/>
    <property type="match status" value="1"/>
</dbReference>
<dbReference type="InterPro" id="IPR013939">
    <property type="entry name" value="Regulatory_Dfp1/Him1"/>
</dbReference>
<organism evidence="8 9">
    <name type="scientific">Naganishia liquefaciens</name>
    <dbReference type="NCBI Taxonomy" id="104408"/>
    <lineage>
        <taxon>Eukaryota</taxon>
        <taxon>Fungi</taxon>
        <taxon>Dikarya</taxon>
        <taxon>Basidiomycota</taxon>
        <taxon>Agaricomycotina</taxon>
        <taxon>Tremellomycetes</taxon>
        <taxon>Filobasidiales</taxon>
        <taxon>Filobasidiaceae</taxon>
        <taxon>Naganishia</taxon>
    </lineage>
</organism>
<feature type="compositionally biased region" description="Polar residues" evidence="5">
    <location>
        <begin position="335"/>
        <end position="344"/>
    </location>
</feature>
<dbReference type="InterPro" id="IPR038545">
    <property type="entry name" value="Znf_DBF_sf"/>
</dbReference>
<evidence type="ECO:0000256" key="2">
    <source>
        <dbReference type="ARBA" id="ARBA00022771"/>
    </source>
</evidence>
<dbReference type="GO" id="GO:0031431">
    <property type="term" value="C:Dbf4-dependent protein kinase complex"/>
    <property type="evidence" value="ECO:0007669"/>
    <property type="project" value="TreeGrafter"/>
</dbReference>
<evidence type="ECO:0000256" key="5">
    <source>
        <dbReference type="SAM" id="MobiDB-lite"/>
    </source>
</evidence>
<feature type="compositionally biased region" description="Basic and acidic residues" evidence="5">
    <location>
        <begin position="852"/>
        <end position="863"/>
    </location>
</feature>
<dbReference type="InterPro" id="IPR006572">
    <property type="entry name" value="Znf_DBF"/>
</dbReference>
<keyword evidence="3" id="KW-0862">Zinc</keyword>
<dbReference type="GO" id="GO:0043539">
    <property type="term" value="F:protein serine/threonine kinase activator activity"/>
    <property type="evidence" value="ECO:0007669"/>
    <property type="project" value="TreeGrafter"/>
</dbReference>
<dbReference type="Pfam" id="PF07535">
    <property type="entry name" value="zf-DBF"/>
    <property type="match status" value="1"/>
</dbReference>
<evidence type="ECO:0000256" key="3">
    <source>
        <dbReference type="ARBA" id="ARBA00022833"/>
    </source>
</evidence>
<evidence type="ECO:0000259" key="7">
    <source>
        <dbReference type="PROSITE" id="PS51265"/>
    </source>
</evidence>
<dbReference type="FunFam" id="6.10.250.3410:FF:000001">
    <property type="entry name" value="Protein DBF4 homolog A"/>
    <property type="match status" value="1"/>
</dbReference>
<keyword evidence="1" id="KW-0479">Metal-binding</keyword>
<keyword evidence="9" id="KW-1185">Reference proteome</keyword>
<evidence type="ECO:0000256" key="1">
    <source>
        <dbReference type="ARBA" id="ARBA00022723"/>
    </source>
</evidence>
<dbReference type="GO" id="GO:0010571">
    <property type="term" value="P:positive regulation of nuclear cell cycle DNA replication"/>
    <property type="evidence" value="ECO:0007669"/>
    <property type="project" value="TreeGrafter"/>
</dbReference>
<dbReference type="PANTHER" id="PTHR15375">
    <property type="entry name" value="ACTIVATOR OF S-PHASE KINASE-RELATED"/>
    <property type="match status" value="1"/>
</dbReference>
<sequence length="1049" mass="116405">MSVLYEAEETTSSSKVPLPLDPVPQTLQELMQQKEKWSPTPKSYFDAGYESHASRSPSPSPAKRRRVGRNAKERDQKSAVRQIVRTVSKARGSKEWGLDEDVASESTLPAECPLDAQTAIGAIEGSTANYEVENDFNTTVVEREKRWDEAPDMLVNMGDIVMSGPYAENGGLIVEDDSKATLEASRKNQPHDTTTCIKPATTASSLPTHLAARRLAIPLSPKQINVQDPRPNRSFLRDEVKLKTLTHDEEHHGETKGGAQGECMTSASKPKAAPMPDVFGGIVGEGVDQKPTPSTTKPLGKSVSTNSVRATFVKPALPLHQSLRGPVDPSETLRHSATQKSANPLNAKPSVFYDAPTETTKSVKRTASMSLMDSTLTASANRDVIAPRKKRRMEETAIVPSHPAEAGAGRSKEKPKVESSTVRHASQKTADRHQLEDYKKSYTKAFPSFIFLFEIDLDKAQVRELKSQIRRLGGTTEEFLSKRVTHYITAKPVDAAPATGPIPQKTSSSTSRLALVNSSLNSRRSLSSRVGAEARSLLKTSTNTNANKESVLSPYNNPAHMLNAAGVAAQAQSIGCKVWTLAKLERVLGMLIEPEGGRSRKDNDLSALLEDERLHGTRERDFLAKRPDWHYFQDDAPYLLVEDGLGEYRSLLTKVYDKSTTAQLPAWPVLYSTFLKPSRDVLSRASTVKPEKLRERAIALWVKRESYGDEKPPPLKSTSTLFDNPTFTKPVTRSVSMNNITGGDSNRFHREDSMTPYAPASGNSVVLTSNIASTTSQRHGPDVSRHGIPDYGKDKRIVQMNRRVQLLKGKASAQMNEQKLSEARKVLATQNMTFGDELAQGDETLDGESSFVEDKPSSRRSRQDSFTLGGSVSTSFPRAASSLDVFADGSSHRSMNETVRAKVLEILEDSRKPYELSAQQIHCMKAETRRKHEITRFDYEASAKAGYCENCRTKYESFEEHCESRRHRKFAENPENFKILDHLLHLIRRPAPGSRYIDYSTFPPPKCPYQVLESGEYGTNSATFEGDSEAEWEFFKDYCSRQAETEQED</sequence>
<evidence type="ECO:0000313" key="8">
    <source>
        <dbReference type="EMBL" id="GHJ84672.1"/>
    </source>
</evidence>
<dbReference type="InterPro" id="IPR051590">
    <property type="entry name" value="Replication_Regulatory_Kinase"/>
</dbReference>
<dbReference type="EMBL" id="BLZA01000009">
    <property type="protein sequence ID" value="GHJ84672.1"/>
    <property type="molecule type" value="Genomic_DNA"/>
</dbReference>
<dbReference type="InterPro" id="IPR036420">
    <property type="entry name" value="BRCT_dom_sf"/>
</dbReference>
<feature type="compositionally biased region" description="Polar residues" evidence="5">
    <location>
        <begin position="418"/>
        <end position="428"/>
    </location>
</feature>
<dbReference type="Gene3D" id="3.40.50.10190">
    <property type="entry name" value="BRCT domain"/>
    <property type="match status" value="1"/>
</dbReference>
<feature type="region of interest" description="Disordered" evidence="5">
    <location>
        <begin position="1"/>
        <end position="79"/>
    </location>
</feature>
<protein>
    <recommendedName>
        <fullName evidence="10">DBF4-type domain-containing protein</fullName>
    </recommendedName>
</protein>
<feature type="region of interest" description="Disordered" evidence="5">
    <location>
        <begin position="320"/>
        <end position="352"/>
    </location>
</feature>
<dbReference type="Proteomes" id="UP000620104">
    <property type="component" value="Unassembled WGS sequence"/>
</dbReference>
<evidence type="ECO:0000256" key="4">
    <source>
        <dbReference type="PROSITE-ProRule" id="PRU00600"/>
    </source>
</evidence>
<dbReference type="PROSITE" id="PS51265">
    <property type="entry name" value="ZF_DBF4"/>
    <property type="match status" value="1"/>
</dbReference>
<dbReference type="SMART" id="SM00586">
    <property type="entry name" value="ZnF_DBF"/>
    <property type="match status" value="1"/>
</dbReference>
<feature type="domain" description="DBF4-type" evidence="7">
    <location>
        <begin position="941"/>
        <end position="990"/>
    </location>
</feature>
<dbReference type="PANTHER" id="PTHR15375:SF26">
    <property type="entry name" value="PROTEIN CHIFFON"/>
    <property type="match status" value="1"/>
</dbReference>
<dbReference type="InterPro" id="IPR001357">
    <property type="entry name" value="BRCT_dom"/>
</dbReference>
<evidence type="ECO:0008006" key="10">
    <source>
        <dbReference type="Google" id="ProtNLM"/>
    </source>
</evidence>
<feature type="region of interest" description="Disordered" evidence="5">
    <location>
        <begin position="401"/>
        <end position="433"/>
    </location>
</feature>
<dbReference type="PROSITE" id="PS50172">
    <property type="entry name" value="BRCT"/>
    <property type="match status" value="1"/>
</dbReference>
<dbReference type="GO" id="GO:0003676">
    <property type="term" value="F:nucleic acid binding"/>
    <property type="evidence" value="ECO:0007669"/>
    <property type="project" value="InterPro"/>
</dbReference>
<evidence type="ECO:0000259" key="6">
    <source>
        <dbReference type="PROSITE" id="PS50172"/>
    </source>
</evidence>
<dbReference type="GO" id="GO:0008270">
    <property type="term" value="F:zinc ion binding"/>
    <property type="evidence" value="ECO:0007669"/>
    <property type="project" value="UniProtKB-KW"/>
</dbReference>
<feature type="region of interest" description="Disordered" evidence="5">
    <location>
        <begin position="247"/>
        <end position="275"/>
    </location>
</feature>
<keyword evidence="2 4" id="KW-0863">Zinc-finger</keyword>
<evidence type="ECO:0000313" key="9">
    <source>
        <dbReference type="Proteomes" id="UP000620104"/>
    </source>
</evidence>
<comment type="caution">
    <text evidence="8">The sequence shown here is derived from an EMBL/GenBank/DDBJ whole genome shotgun (WGS) entry which is preliminary data.</text>
</comment>
<dbReference type="GO" id="GO:1901987">
    <property type="term" value="P:regulation of cell cycle phase transition"/>
    <property type="evidence" value="ECO:0007669"/>
    <property type="project" value="TreeGrafter"/>
</dbReference>
<reference evidence="8" key="1">
    <citation type="submission" date="2020-07" db="EMBL/GenBank/DDBJ databases">
        <title>Draft Genome Sequence of a Deep-Sea Yeast, Naganishia (Cryptococcus) liquefaciens strain N6.</title>
        <authorList>
            <person name="Han Y.W."/>
            <person name="Kajitani R."/>
            <person name="Morimoto H."/>
            <person name="Parhat M."/>
            <person name="Tsubouchi H."/>
            <person name="Bakenova O."/>
            <person name="Ogata M."/>
            <person name="Argunhan B."/>
            <person name="Aoki R."/>
            <person name="Kajiwara S."/>
            <person name="Itoh T."/>
            <person name="Iwasaki H."/>
        </authorList>
    </citation>
    <scope>NUCLEOTIDE SEQUENCE</scope>
    <source>
        <strain evidence="8">N6</strain>
    </source>
</reference>
<name>A0A8H3YDW3_9TREE</name>
<dbReference type="Pfam" id="PF08630">
    <property type="entry name" value="Dfp1_Him1_M"/>
    <property type="match status" value="1"/>
</dbReference>
<feature type="domain" description="BRCT" evidence="6">
    <location>
        <begin position="441"/>
        <end position="489"/>
    </location>
</feature>
<dbReference type="AlphaFoldDB" id="A0A8H3YDW3"/>